<dbReference type="EMBL" id="JADIKI010000023">
    <property type="protein sequence ID" value="MFK2856853.1"/>
    <property type="molecule type" value="Genomic_DNA"/>
</dbReference>
<dbReference type="SUPFAM" id="SSF54637">
    <property type="entry name" value="Thioesterase/thiol ester dehydrase-isomerase"/>
    <property type="match status" value="1"/>
</dbReference>
<dbReference type="Gene3D" id="3.10.129.10">
    <property type="entry name" value="Hotdog Thioesterase"/>
    <property type="match status" value="1"/>
</dbReference>
<name>A0ABW8INP0_9GAMM</name>
<evidence type="ECO:0000256" key="2">
    <source>
        <dbReference type="ARBA" id="ARBA00022801"/>
    </source>
</evidence>
<accession>A0ABW8INP0</accession>
<evidence type="ECO:0000259" key="3">
    <source>
        <dbReference type="Pfam" id="PF03061"/>
    </source>
</evidence>
<evidence type="ECO:0000313" key="5">
    <source>
        <dbReference type="Proteomes" id="UP001620409"/>
    </source>
</evidence>
<dbReference type="InterPro" id="IPR029069">
    <property type="entry name" value="HotDog_dom_sf"/>
</dbReference>
<dbReference type="PANTHER" id="PTHR43240">
    <property type="entry name" value="1,4-DIHYDROXY-2-NAPHTHOYL-COA THIOESTERASE 1"/>
    <property type="match status" value="1"/>
</dbReference>
<gene>
    <name evidence="4" type="ORF">ISP18_19765</name>
</gene>
<dbReference type="RefSeq" id="WP_380011539.1">
    <property type="nucleotide sequence ID" value="NZ_JADIKI010000023.1"/>
</dbReference>
<sequence>MGIWKQNTDLNRLDGWRRNTLLDVLDIRVTAIGEDWLQGTMPVDHRTHQPYGLLHGGASVALAETLGSTAAMLTLDPEKERAVGLDINANHVRGVTSGTVTGTARPLHLGRSTQVWEIRIEDEAGKLVCISRLTMAVVPATAVGAR</sequence>
<evidence type="ECO:0000313" key="4">
    <source>
        <dbReference type="EMBL" id="MFK2856853.1"/>
    </source>
</evidence>
<dbReference type="Pfam" id="PF03061">
    <property type="entry name" value="4HBT"/>
    <property type="match status" value="1"/>
</dbReference>
<dbReference type="Proteomes" id="UP001620409">
    <property type="component" value="Unassembled WGS sequence"/>
</dbReference>
<organism evidence="4 5">
    <name type="scientific">Dyella humi</name>
    <dbReference type="NCBI Taxonomy" id="1770547"/>
    <lineage>
        <taxon>Bacteria</taxon>
        <taxon>Pseudomonadati</taxon>
        <taxon>Pseudomonadota</taxon>
        <taxon>Gammaproteobacteria</taxon>
        <taxon>Lysobacterales</taxon>
        <taxon>Rhodanobacteraceae</taxon>
        <taxon>Dyella</taxon>
    </lineage>
</organism>
<dbReference type="PANTHER" id="PTHR43240:SF5">
    <property type="entry name" value="1,4-DIHYDROXY-2-NAPHTHOYL-COA THIOESTERASE 1"/>
    <property type="match status" value="1"/>
</dbReference>
<dbReference type="CDD" id="cd03443">
    <property type="entry name" value="PaaI_thioesterase"/>
    <property type="match status" value="1"/>
</dbReference>
<dbReference type="InterPro" id="IPR003736">
    <property type="entry name" value="PAAI_dom"/>
</dbReference>
<keyword evidence="5" id="KW-1185">Reference proteome</keyword>
<proteinExistence type="inferred from homology"/>
<evidence type="ECO:0000256" key="1">
    <source>
        <dbReference type="ARBA" id="ARBA00008324"/>
    </source>
</evidence>
<comment type="caution">
    <text evidence="4">The sequence shown here is derived from an EMBL/GenBank/DDBJ whole genome shotgun (WGS) entry which is preliminary data.</text>
</comment>
<keyword evidence="2" id="KW-0378">Hydrolase</keyword>
<reference evidence="4 5" key="1">
    <citation type="submission" date="2020-10" db="EMBL/GenBank/DDBJ databases">
        <title>Phylogeny of dyella-like bacteria.</title>
        <authorList>
            <person name="Fu J."/>
        </authorList>
    </citation>
    <scope>NUCLEOTIDE SEQUENCE [LARGE SCALE GENOMIC DNA]</scope>
    <source>
        <strain evidence="4 5">DHG40</strain>
    </source>
</reference>
<protein>
    <submittedName>
        <fullName evidence="4">Hotdog fold thioesterase</fullName>
    </submittedName>
</protein>
<comment type="similarity">
    <text evidence="1">Belongs to the thioesterase PaaI family.</text>
</comment>
<dbReference type="InterPro" id="IPR006683">
    <property type="entry name" value="Thioestr_dom"/>
</dbReference>
<dbReference type="NCBIfam" id="TIGR00369">
    <property type="entry name" value="unchar_dom_1"/>
    <property type="match status" value="1"/>
</dbReference>
<feature type="domain" description="Thioesterase" evidence="3">
    <location>
        <begin position="51"/>
        <end position="129"/>
    </location>
</feature>